<dbReference type="GO" id="GO:0005737">
    <property type="term" value="C:cytoplasm"/>
    <property type="evidence" value="ECO:0000318"/>
    <property type="project" value="GO_Central"/>
</dbReference>
<dbReference type="CDD" id="cd20543">
    <property type="entry name" value="CYCLIN_AtCycD-like_rpt1"/>
    <property type="match status" value="1"/>
</dbReference>
<feature type="domain" description="Cyclin-like" evidence="7">
    <location>
        <begin position="113"/>
        <end position="201"/>
    </location>
</feature>
<dbReference type="OrthoDB" id="306099at2759"/>
<dbReference type="HOGENOM" id="CLU_048040_4_0_1"/>
<dbReference type="KEGG" id="sbi:8064491"/>
<proteinExistence type="inferred from homology"/>
<dbReference type="Pfam" id="PF00134">
    <property type="entry name" value="Cyclin_N"/>
    <property type="match status" value="1"/>
</dbReference>
<reference evidence="10" key="2">
    <citation type="journal article" date="2018" name="Plant J.">
        <title>The Sorghum bicolor reference genome: improved assembly, gene annotations, a transcriptome atlas, and signatures of genome organization.</title>
        <authorList>
            <person name="McCormick R.F."/>
            <person name="Truong S.K."/>
            <person name="Sreedasyam A."/>
            <person name="Jenkins J."/>
            <person name="Shu S."/>
            <person name="Sims D."/>
            <person name="Kennedy M."/>
            <person name="Amirebrahimi M."/>
            <person name="Weers B.D."/>
            <person name="McKinley B."/>
            <person name="Mattison A."/>
            <person name="Morishige D.T."/>
            <person name="Grimwood J."/>
            <person name="Schmutz J."/>
            <person name="Mullet J.E."/>
        </authorList>
    </citation>
    <scope>NUCLEOTIDE SEQUENCE [LARGE SCALE GENOMIC DNA]</scope>
    <source>
        <strain evidence="10">cv. BTx623</strain>
    </source>
</reference>
<evidence type="ECO:0000256" key="6">
    <source>
        <dbReference type="SAM" id="MobiDB-lite"/>
    </source>
</evidence>
<dbReference type="Gene3D" id="1.10.472.10">
    <property type="entry name" value="Cyclin-like"/>
    <property type="match status" value="2"/>
</dbReference>
<dbReference type="GO" id="GO:0000307">
    <property type="term" value="C:cyclin-dependent protein kinase holoenzyme complex"/>
    <property type="evidence" value="ECO:0000318"/>
    <property type="project" value="GO_Central"/>
</dbReference>
<evidence type="ECO:0000256" key="4">
    <source>
        <dbReference type="ARBA" id="ARBA00023306"/>
    </source>
</evidence>
<feature type="region of interest" description="Disordered" evidence="6">
    <location>
        <begin position="307"/>
        <end position="370"/>
    </location>
</feature>
<evidence type="ECO:0000259" key="7">
    <source>
        <dbReference type="SMART" id="SM00385"/>
    </source>
</evidence>
<dbReference type="ExpressionAtlas" id="C5WSA9">
    <property type="expression patterns" value="baseline and differential"/>
</dbReference>
<accession>C5WSA9</accession>
<evidence type="ECO:0008006" key="11">
    <source>
        <dbReference type="Google" id="ProtNLM"/>
    </source>
</evidence>
<evidence type="ECO:0000256" key="1">
    <source>
        <dbReference type="ARBA" id="ARBA00009065"/>
    </source>
</evidence>
<dbReference type="InterPro" id="IPR006671">
    <property type="entry name" value="Cyclin_N"/>
</dbReference>
<evidence type="ECO:0000256" key="2">
    <source>
        <dbReference type="ARBA" id="ARBA00022618"/>
    </source>
</evidence>
<keyword evidence="3 5" id="KW-0195">Cyclin</keyword>
<dbReference type="GO" id="GO:0051301">
    <property type="term" value="P:cell division"/>
    <property type="evidence" value="ECO:0007669"/>
    <property type="project" value="UniProtKB-KW"/>
</dbReference>
<dbReference type="STRING" id="4558.C5WSA9"/>
<dbReference type="SMART" id="SM00385">
    <property type="entry name" value="CYCLIN"/>
    <property type="match status" value="1"/>
</dbReference>
<keyword evidence="4" id="KW-0131">Cell cycle</keyword>
<dbReference type="InParanoid" id="C5WSA9"/>
<dbReference type="FunFam" id="1.10.472.10:FF:000107">
    <property type="entry name" value="Cyclin-D5-1"/>
    <property type="match status" value="1"/>
</dbReference>
<name>C5WSA9_SORBI</name>
<dbReference type="eggNOG" id="KOG0656">
    <property type="taxonomic scope" value="Eukaryota"/>
</dbReference>
<dbReference type="SMART" id="SM01332">
    <property type="entry name" value="Cyclin_C"/>
    <property type="match status" value="1"/>
</dbReference>
<protein>
    <recommendedName>
        <fullName evidence="11">Cyclin-like domain-containing protein</fullName>
    </recommendedName>
</protein>
<dbReference type="SUPFAM" id="SSF47954">
    <property type="entry name" value="Cyclin-like"/>
    <property type="match status" value="1"/>
</dbReference>
<sequence length="370" mass="38839">MGEAAAAEEGCSAGCSFSSSLMCLEDGADLDAAGGSAEGAGDVGRLAAFLYGDAGEDHDQEEYMDHLVSKETSFCCSPSSSSPVFSDAGAEPCPSSTASSDEWFRCARRATVEWIFETRAYFGFSHRTAYLAVSYMDRFCLRRCMDSSVMPWAARLLAVACVSLAAKMEEYRAPALSEFRADDDYDFCSVSIRRMELLVLSTLGWRMGDVTPLDYLPCLSSRLHRDGGTGDGVLVAAKAAALIFSAAEAASVLDYRPSTVAVAAVLAAAHGAMAKEALESKMSSLSPSCLLDKDDVHACYSTMLGESSSSATATPSKQAAKKRPPPPPPPASSSGSTSHESVGDYAASSLAAAAESNKRPRLELPAVVGP</sequence>
<dbReference type="AlphaFoldDB" id="C5WSA9"/>
<evidence type="ECO:0000256" key="5">
    <source>
        <dbReference type="RuleBase" id="RU000383"/>
    </source>
</evidence>
<keyword evidence="2" id="KW-0132">Cell division</keyword>
<dbReference type="PANTHER" id="PTHR10177">
    <property type="entry name" value="CYCLINS"/>
    <property type="match status" value="1"/>
</dbReference>
<comment type="similarity">
    <text evidence="1">Belongs to the cyclin family. Cyclin D subfamily.</text>
</comment>
<dbReference type="EMBL" id="CM000760">
    <property type="protein sequence ID" value="EER91226.1"/>
    <property type="molecule type" value="Genomic_DNA"/>
</dbReference>
<evidence type="ECO:0000259" key="8">
    <source>
        <dbReference type="SMART" id="SM01332"/>
    </source>
</evidence>
<dbReference type="InterPro" id="IPR013763">
    <property type="entry name" value="Cyclin-like_dom"/>
</dbReference>
<dbReference type="FunCoup" id="C5WSA9">
    <property type="interactions" value="184"/>
</dbReference>
<dbReference type="GO" id="GO:0016538">
    <property type="term" value="F:cyclin-dependent protein serine/threonine kinase regulator activity"/>
    <property type="evidence" value="ECO:0000318"/>
    <property type="project" value="GO_Central"/>
</dbReference>
<evidence type="ECO:0000313" key="10">
    <source>
        <dbReference type="Proteomes" id="UP000000768"/>
    </source>
</evidence>
<dbReference type="GO" id="GO:0005634">
    <property type="term" value="C:nucleus"/>
    <property type="evidence" value="ECO:0000318"/>
    <property type="project" value="GO_Central"/>
</dbReference>
<dbReference type="InterPro" id="IPR039361">
    <property type="entry name" value="Cyclin"/>
</dbReference>
<dbReference type="InterPro" id="IPR036915">
    <property type="entry name" value="Cyclin-like_sf"/>
</dbReference>
<evidence type="ECO:0000256" key="3">
    <source>
        <dbReference type="ARBA" id="ARBA00023127"/>
    </source>
</evidence>
<dbReference type="Gramene" id="EER91226">
    <property type="protein sequence ID" value="EER91226"/>
    <property type="gene ID" value="SORBI_3001G166800"/>
</dbReference>
<dbReference type="GO" id="GO:0000082">
    <property type="term" value="P:G1/S transition of mitotic cell cycle"/>
    <property type="evidence" value="ECO:0000318"/>
    <property type="project" value="GO_Central"/>
</dbReference>
<evidence type="ECO:0000313" key="9">
    <source>
        <dbReference type="EMBL" id="EER91226.1"/>
    </source>
</evidence>
<dbReference type="OMA" id="CHRTAYL"/>
<feature type="compositionally biased region" description="Low complexity" evidence="6">
    <location>
        <begin position="346"/>
        <end position="355"/>
    </location>
</feature>
<keyword evidence="10" id="KW-1185">Reference proteome</keyword>
<reference evidence="9 10" key="1">
    <citation type="journal article" date="2009" name="Nature">
        <title>The Sorghum bicolor genome and the diversification of grasses.</title>
        <authorList>
            <person name="Paterson A.H."/>
            <person name="Bowers J.E."/>
            <person name="Bruggmann R."/>
            <person name="Dubchak I."/>
            <person name="Grimwood J."/>
            <person name="Gundlach H."/>
            <person name="Haberer G."/>
            <person name="Hellsten U."/>
            <person name="Mitros T."/>
            <person name="Poliakov A."/>
            <person name="Schmutz J."/>
            <person name="Spannagl M."/>
            <person name="Tang H."/>
            <person name="Wang X."/>
            <person name="Wicker T."/>
            <person name="Bharti A.K."/>
            <person name="Chapman J."/>
            <person name="Feltus F.A."/>
            <person name="Gowik U."/>
            <person name="Grigoriev I.V."/>
            <person name="Lyons E."/>
            <person name="Maher C.A."/>
            <person name="Martis M."/>
            <person name="Narechania A."/>
            <person name="Otillar R.P."/>
            <person name="Penning B.W."/>
            <person name="Salamov A.A."/>
            <person name="Wang Y."/>
            <person name="Zhang L."/>
            <person name="Carpita N.C."/>
            <person name="Freeling M."/>
            <person name="Gingle A.R."/>
            <person name="Hash C.T."/>
            <person name="Keller B."/>
            <person name="Klein P."/>
            <person name="Kresovich S."/>
            <person name="McCann M.C."/>
            <person name="Ming R."/>
            <person name="Peterson D.G."/>
            <person name="Mehboob-ur-Rahman"/>
            <person name="Ware D."/>
            <person name="Westhoff P."/>
            <person name="Mayer K.F."/>
            <person name="Messing J."/>
            <person name="Rokhsar D.S."/>
        </authorList>
    </citation>
    <scope>NUCLEOTIDE SEQUENCE [LARGE SCALE GENOMIC DNA]</scope>
    <source>
        <strain evidence="10">cv. BTx623</strain>
    </source>
</reference>
<dbReference type="Proteomes" id="UP000000768">
    <property type="component" value="Chromosome 1"/>
</dbReference>
<organism evidence="9 10">
    <name type="scientific">Sorghum bicolor</name>
    <name type="common">Sorghum</name>
    <name type="synonym">Sorghum vulgare</name>
    <dbReference type="NCBI Taxonomy" id="4558"/>
    <lineage>
        <taxon>Eukaryota</taxon>
        <taxon>Viridiplantae</taxon>
        <taxon>Streptophyta</taxon>
        <taxon>Embryophyta</taxon>
        <taxon>Tracheophyta</taxon>
        <taxon>Spermatophyta</taxon>
        <taxon>Magnoliopsida</taxon>
        <taxon>Liliopsida</taxon>
        <taxon>Poales</taxon>
        <taxon>Poaceae</taxon>
        <taxon>PACMAD clade</taxon>
        <taxon>Panicoideae</taxon>
        <taxon>Andropogonodae</taxon>
        <taxon>Andropogoneae</taxon>
        <taxon>Sorghinae</taxon>
        <taxon>Sorghum</taxon>
    </lineage>
</organism>
<dbReference type="InterPro" id="IPR004367">
    <property type="entry name" value="Cyclin_C-dom"/>
</dbReference>
<gene>
    <name evidence="9" type="ORF">SORBI_3001G166800</name>
</gene>
<dbReference type="FunFam" id="1.10.472.10:FF:000069">
    <property type="entry name" value="Cyclin-D5-1"/>
    <property type="match status" value="1"/>
</dbReference>
<feature type="domain" description="Cyclin C-terminal" evidence="8">
    <location>
        <begin position="210"/>
        <end position="327"/>
    </location>
</feature>